<comment type="caution">
    <text evidence="10">Lacks conserved residue(s) required for the propagation of feature annotation.</text>
</comment>
<dbReference type="GO" id="GO:0005886">
    <property type="term" value="C:plasma membrane"/>
    <property type="evidence" value="ECO:0007669"/>
    <property type="project" value="UniProtKB-SubCell"/>
</dbReference>
<keyword evidence="6 10" id="KW-0184">Conjugation</keyword>
<evidence type="ECO:0000256" key="3">
    <source>
        <dbReference type="ARBA" id="ARBA00004196"/>
    </source>
</evidence>
<dbReference type="PANTHER" id="PTHR31030">
    <property type="entry name" value="PLASMA MEMBRANE FUSION PROTEIN PRM1"/>
    <property type="match status" value="1"/>
</dbReference>
<feature type="transmembrane region" description="Helical" evidence="10">
    <location>
        <begin position="524"/>
        <end position="549"/>
    </location>
</feature>
<evidence type="ECO:0000256" key="1">
    <source>
        <dbReference type="ARBA" id="ARBA00002512"/>
    </source>
</evidence>
<organism evidence="12 13">
    <name type="scientific">Coemansia thaxteri</name>
    <dbReference type="NCBI Taxonomy" id="2663907"/>
    <lineage>
        <taxon>Eukaryota</taxon>
        <taxon>Fungi</taxon>
        <taxon>Fungi incertae sedis</taxon>
        <taxon>Zoopagomycota</taxon>
        <taxon>Kickxellomycotina</taxon>
        <taxon>Kickxellomycetes</taxon>
        <taxon>Kickxellales</taxon>
        <taxon>Kickxellaceae</taxon>
        <taxon>Coemansia</taxon>
    </lineage>
</organism>
<protein>
    <recommendedName>
        <fullName evidence="10">Plasma membrane fusion protein PRM1</fullName>
    </recommendedName>
</protein>
<feature type="compositionally biased region" description="Low complexity" evidence="11">
    <location>
        <begin position="982"/>
        <end position="1001"/>
    </location>
</feature>
<feature type="compositionally biased region" description="Basic and acidic residues" evidence="11">
    <location>
        <begin position="949"/>
        <end position="973"/>
    </location>
</feature>
<sequence>MSFPNEKKAYDDEKPPYSHNDDDGFLSHDDEYEGKMFKQPVEYPEDKKKGHMGYPEDKKKPIEYPEDKKKPIEYPEDKKSRIYPEDKKGYPANFDTYASTSYPVDRKTPPSESKVVEDDDYFCPISSNNGSRIQSIDQNTFPPAVAAQQSSKPHQRKHASVTSDEMDRTFNDNDSLDRLEKYDDIYDDAPYHHGRPRHSGAARDEHDGRMAMPVAHGYENGNEKYDEKAVAHYHDTERTEQVVISPYIGKWARISRAWATHTVVLLVFTAIMFMLSASDARTKAEAAIAELNSVCLSLQSASETVVNSPRSVGITTVTMIQTAAQSIIDLTGRSLLKIVSMLQTLIVWVLRMYLGTYICIAEVIIRTALSIAADVSKVLTEALNVAVNTVVSSLQGVAASIASGIQDAANGIAGFFTGNKNNNPVNFNIDDIRKNLTIAIPTDWINSISGLADKIPTESQIFGNITDLLNIPFNLMTSGLTSTFANARVDLVNTTHFPAEKTVDMCSTPIGQDTINAVGDAAMWIMYIAGFALLGAAFGVFLFEVALVVRHQNRFQTRLTKFRKDLTEYGQNRFTSRMAKFRQNLFGRGAGLAAKFRQDQVGYTAPEARWAESGKEKVGHMAASATRLLGFRDEKSDYKDHETRVADSYHGEKSDYRAHEARVAGSCHDEQPDYRAHETRMVHSRQDLVEYVPPVTSEEIEQQPATRKEMDFFVLPGRPWFDRFTTLVLRKFGDSNKTAAWRWYMDYIWHPPAIACFVAGALGLTCILLQIAAINRLRGVYIPMLAHDLDEFQYKFLDQEVLGAVRSDSIALANTINGDITTSEGSLNRTLFGPINDGTTSLNNTLNDFVSTYTNSIRSVFAGTPLEYPVEGLVNCTLTKNIQSVQKVLTFVHDYASGVDLPRVSDQVLYDPVHALLSPVNKTVNRLREFAVGVYVPNVNSYDPMSFPPEKELSRSKAQASRESKQSHKHSEGSSDVDSDSDSLLIPDSSSTPAGLDAPAAAAGPTVASDVVLLRRDDANAWVPNIMVVDSLPIADANSGLSSGDAAIITALGAGAVLPPSVTSPLQPELASLGTDVGGGDSSLSDDLLDDLQLYNTLPTSDLSREDIEDAQTYGGYTGGVLGSLCDSYVSRLKAQIPLMVALMGCWVVVLIMGLFHLASDLRKIKRNNLR</sequence>
<feature type="compositionally biased region" description="Basic and acidic residues" evidence="11">
    <location>
        <begin position="1"/>
        <end position="36"/>
    </location>
</feature>
<comment type="similarity">
    <text evidence="4 10">Belongs to the PRM1 family.</text>
</comment>
<keyword evidence="5 10" id="KW-0812">Transmembrane</keyword>
<dbReference type="EMBL" id="JANBQF010000104">
    <property type="protein sequence ID" value="KAJ2005389.1"/>
    <property type="molecule type" value="Genomic_DNA"/>
</dbReference>
<evidence type="ECO:0000256" key="4">
    <source>
        <dbReference type="ARBA" id="ARBA00010780"/>
    </source>
</evidence>
<feature type="transmembrane region" description="Helical" evidence="10">
    <location>
        <begin position="1137"/>
        <end position="1159"/>
    </location>
</feature>
<evidence type="ECO:0000256" key="2">
    <source>
        <dbReference type="ARBA" id="ARBA00004127"/>
    </source>
</evidence>
<feature type="transmembrane region" description="Helical" evidence="10">
    <location>
        <begin position="752"/>
        <end position="774"/>
    </location>
</feature>
<comment type="function">
    <text evidence="1 10">Involved in cell fusion during mating by stabilizing the plasma membrane fusion event.</text>
</comment>
<evidence type="ECO:0000313" key="12">
    <source>
        <dbReference type="EMBL" id="KAJ2005389.1"/>
    </source>
</evidence>
<evidence type="ECO:0000256" key="7">
    <source>
        <dbReference type="ARBA" id="ARBA00022989"/>
    </source>
</evidence>
<evidence type="ECO:0000256" key="11">
    <source>
        <dbReference type="SAM" id="MobiDB-lite"/>
    </source>
</evidence>
<name>A0A9W8EIV5_9FUNG</name>
<feature type="compositionally biased region" description="Polar residues" evidence="11">
    <location>
        <begin position="143"/>
        <end position="152"/>
    </location>
</feature>
<evidence type="ECO:0000256" key="5">
    <source>
        <dbReference type="ARBA" id="ARBA00022692"/>
    </source>
</evidence>
<dbReference type="GO" id="GO:0012505">
    <property type="term" value="C:endomembrane system"/>
    <property type="evidence" value="ECO:0007669"/>
    <property type="project" value="UniProtKB-SubCell"/>
</dbReference>
<feature type="region of interest" description="Disordered" evidence="11">
    <location>
        <begin position="143"/>
        <end position="173"/>
    </location>
</feature>
<feature type="transmembrane region" description="Helical" evidence="10">
    <location>
        <begin position="258"/>
        <end position="275"/>
    </location>
</feature>
<keyword evidence="8 10" id="KW-0472">Membrane</keyword>
<dbReference type="InterPro" id="IPR026777">
    <property type="entry name" value="PRM1"/>
</dbReference>
<evidence type="ECO:0000256" key="10">
    <source>
        <dbReference type="RuleBase" id="RU366035"/>
    </source>
</evidence>
<reference evidence="12" key="1">
    <citation type="submission" date="2022-07" db="EMBL/GenBank/DDBJ databases">
        <title>Phylogenomic reconstructions and comparative analyses of Kickxellomycotina fungi.</title>
        <authorList>
            <person name="Reynolds N.K."/>
            <person name="Stajich J.E."/>
            <person name="Barry K."/>
            <person name="Grigoriev I.V."/>
            <person name="Crous P."/>
            <person name="Smith M.E."/>
        </authorList>
    </citation>
    <scope>NUCLEOTIDE SEQUENCE</scope>
    <source>
        <strain evidence="12">IMI 214461</strain>
    </source>
</reference>
<feature type="region of interest" description="Disordered" evidence="11">
    <location>
        <begin position="945"/>
        <end position="1001"/>
    </location>
</feature>
<dbReference type="PANTHER" id="PTHR31030:SF1">
    <property type="entry name" value="PLASMA MEMBRANE FUSION PROTEIN PRM1"/>
    <property type="match status" value="1"/>
</dbReference>
<accession>A0A9W8EIV5</accession>
<dbReference type="OrthoDB" id="10248838at2759"/>
<gene>
    <name evidence="12" type="primary">PRM1</name>
    <name evidence="12" type="ORF">H4R26_001970</name>
</gene>
<dbReference type="GO" id="GO:0032220">
    <property type="term" value="P:plasma membrane fusion involved in cytogamy"/>
    <property type="evidence" value="ECO:0007669"/>
    <property type="project" value="TreeGrafter"/>
</dbReference>
<dbReference type="AlphaFoldDB" id="A0A9W8EIV5"/>
<dbReference type="GO" id="GO:0043332">
    <property type="term" value="C:mating projection tip"/>
    <property type="evidence" value="ECO:0007669"/>
    <property type="project" value="UniProtKB-UniRule"/>
</dbReference>
<evidence type="ECO:0000256" key="9">
    <source>
        <dbReference type="ARBA" id="ARBA00023180"/>
    </source>
</evidence>
<keyword evidence="9" id="KW-0325">Glycoprotein</keyword>
<evidence type="ECO:0000256" key="6">
    <source>
        <dbReference type="ARBA" id="ARBA00022971"/>
    </source>
</evidence>
<proteinExistence type="inferred from homology"/>
<feature type="compositionally biased region" description="Basic and acidic residues" evidence="11">
    <location>
        <begin position="44"/>
        <end position="89"/>
    </location>
</feature>
<keyword evidence="10" id="KW-1003">Cell membrane</keyword>
<keyword evidence="7 10" id="KW-1133">Transmembrane helix</keyword>
<keyword evidence="13" id="KW-1185">Reference proteome</keyword>
<evidence type="ECO:0000256" key="8">
    <source>
        <dbReference type="ARBA" id="ARBA00023136"/>
    </source>
</evidence>
<comment type="caution">
    <text evidence="12">The sequence shown here is derived from an EMBL/GenBank/DDBJ whole genome shotgun (WGS) entry which is preliminary data.</text>
</comment>
<feature type="region of interest" description="Disordered" evidence="11">
    <location>
        <begin position="1"/>
        <end position="123"/>
    </location>
</feature>
<dbReference type="Proteomes" id="UP001150907">
    <property type="component" value="Unassembled WGS sequence"/>
</dbReference>
<comment type="subcellular location">
    <subcellularLocation>
        <location evidence="3">Cell envelope</location>
    </subcellularLocation>
    <subcellularLocation>
        <location evidence="10">Cell membrane</location>
        <topology evidence="10">Multi-pass membrane protein</topology>
    </subcellularLocation>
    <subcellularLocation>
        <location evidence="2">Endomembrane system</location>
        <topology evidence="2">Multi-pass membrane protein</topology>
    </subcellularLocation>
</comment>
<evidence type="ECO:0000313" key="13">
    <source>
        <dbReference type="Proteomes" id="UP001150907"/>
    </source>
</evidence>